<evidence type="ECO:0000313" key="2">
    <source>
        <dbReference type="Proteomes" id="UP001519287"/>
    </source>
</evidence>
<dbReference type="Pfam" id="PF04237">
    <property type="entry name" value="YjbR"/>
    <property type="match status" value="1"/>
</dbReference>
<keyword evidence="2" id="KW-1185">Reference proteome</keyword>
<dbReference type="RefSeq" id="WP_209969418.1">
    <property type="nucleotide sequence ID" value="NZ_JAGGLB010000001.1"/>
</dbReference>
<comment type="caution">
    <text evidence="1">The sequence shown here is derived from an EMBL/GenBank/DDBJ whole genome shotgun (WGS) entry which is preliminary data.</text>
</comment>
<dbReference type="Gene3D" id="3.90.1150.30">
    <property type="match status" value="1"/>
</dbReference>
<evidence type="ECO:0008006" key="3">
    <source>
        <dbReference type="Google" id="ProtNLM"/>
    </source>
</evidence>
<dbReference type="SUPFAM" id="SSF142906">
    <property type="entry name" value="YjbR-like"/>
    <property type="match status" value="1"/>
</dbReference>
<sequence>MNPNNLQLVRKLAHSFPGTEEGTAYGTPAFRVRGKILCRIQDDEETLVLKMDFEMRDFLLQADLETYYITDHYQGYPYILVRLSLVKAEELRQHMEQAWRHLALKRVVAEYDRERLR</sequence>
<evidence type="ECO:0000313" key="1">
    <source>
        <dbReference type="EMBL" id="MBP1988876.1"/>
    </source>
</evidence>
<dbReference type="EMBL" id="JAGGLB010000001">
    <property type="protein sequence ID" value="MBP1988876.1"/>
    <property type="molecule type" value="Genomic_DNA"/>
</dbReference>
<proteinExistence type="predicted"/>
<accession>A0ABS4IPB6</accession>
<dbReference type="InterPro" id="IPR058532">
    <property type="entry name" value="YjbR/MT2646/Rv2570-like"/>
</dbReference>
<protein>
    <recommendedName>
        <fullName evidence="3">MmcQ/YjbR family DNA-binding protein</fullName>
    </recommendedName>
</protein>
<organism evidence="1 2">
    <name type="scientific">Paenibacillus eucommiae</name>
    <dbReference type="NCBI Taxonomy" id="1355755"/>
    <lineage>
        <taxon>Bacteria</taxon>
        <taxon>Bacillati</taxon>
        <taxon>Bacillota</taxon>
        <taxon>Bacilli</taxon>
        <taxon>Bacillales</taxon>
        <taxon>Paenibacillaceae</taxon>
        <taxon>Paenibacillus</taxon>
    </lineage>
</organism>
<gene>
    <name evidence="1" type="ORF">J2Z66_000471</name>
</gene>
<reference evidence="1 2" key="1">
    <citation type="submission" date="2021-03" db="EMBL/GenBank/DDBJ databases">
        <title>Genomic Encyclopedia of Type Strains, Phase IV (KMG-IV): sequencing the most valuable type-strain genomes for metagenomic binning, comparative biology and taxonomic classification.</title>
        <authorList>
            <person name="Goeker M."/>
        </authorList>
    </citation>
    <scope>NUCLEOTIDE SEQUENCE [LARGE SCALE GENOMIC DNA]</scope>
    <source>
        <strain evidence="1 2">DSM 26048</strain>
    </source>
</reference>
<dbReference type="Proteomes" id="UP001519287">
    <property type="component" value="Unassembled WGS sequence"/>
</dbReference>
<dbReference type="InterPro" id="IPR038056">
    <property type="entry name" value="YjbR-like_sf"/>
</dbReference>
<name>A0ABS4IPB6_9BACL</name>